<name>A0ABP9E8A9_9GAMM</name>
<keyword evidence="1" id="KW-1133">Transmembrane helix</keyword>
<dbReference type="Proteomes" id="UP001501323">
    <property type="component" value="Unassembled WGS sequence"/>
</dbReference>
<evidence type="ECO:0000256" key="1">
    <source>
        <dbReference type="SAM" id="Phobius"/>
    </source>
</evidence>
<evidence type="ECO:0000313" key="2">
    <source>
        <dbReference type="EMBL" id="GAA4871077.1"/>
    </source>
</evidence>
<organism evidence="2 3">
    <name type="scientific">Luteimonas vadosa</name>
    <dbReference type="NCBI Taxonomy" id="1165507"/>
    <lineage>
        <taxon>Bacteria</taxon>
        <taxon>Pseudomonadati</taxon>
        <taxon>Pseudomonadota</taxon>
        <taxon>Gammaproteobacteria</taxon>
        <taxon>Lysobacterales</taxon>
        <taxon>Lysobacteraceae</taxon>
        <taxon>Luteimonas</taxon>
    </lineage>
</organism>
<gene>
    <name evidence="2" type="ORF">GCM10023332_24410</name>
</gene>
<keyword evidence="1" id="KW-0812">Transmembrane</keyword>
<proteinExistence type="predicted"/>
<dbReference type="PROSITE" id="PS51257">
    <property type="entry name" value="PROKAR_LIPOPROTEIN"/>
    <property type="match status" value="1"/>
</dbReference>
<dbReference type="RefSeq" id="WP_345295831.1">
    <property type="nucleotide sequence ID" value="NZ_BAABJY010000007.1"/>
</dbReference>
<evidence type="ECO:0000313" key="3">
    <source>
        <dbReference type="Proteomes" id="UP001501323"/>
    </source>
</evidence>
<dbReference type="EMBL" id="BAABJY010000007">
    <property type="protein sequence ID" value="GAA4871077.1"/>
    <property type="molecule type" value="Genomic_DNA"/>
</dbReference>
<feature type="transmembrane region" description="Helical" evidence="1">
    <location>
        <begin position="12"/>
        <end position="29"/>
    </location>
</feature>
<reference evidence="3" key="1">
    <citation type="journal article" date="2019" name="Int. J. Syst. Evol. Microbiol.">
        <title>The Global Catalogue of Microorganisms (GCM) 10K type strain sequencing project: providing services to taxonomists for standard genome sequencing and annotation.</title>
        <authorList>
            <consortium name="The Broad Institute Genomics Platform"/>
            <consortium name="The Broad Institute Genome Sequencing Center for Infectious Disease"/>
            <person name="Wu L."/>
            <person name="Ma J."/>
        </authorList>
    </citation>
    <scope>NUCLEOTIDE SEQUENCE [LARGE SCALE GENOMIC DNA]</scope>
    <source>
        <strain evidence="3">JCM 18392</strain>
    </source>
</reference>
<keyword evidence="3" id="KW-1185">Reference proteome</keyword>
<comment type="caution">
    <text evidence="2">The sequence shown here is derived from an EMBL/GenBank/DDBJ whole genome shotgun (WGS) entry which is preliminary data.</text>
</comment>
<accession>A0ABP9E8A9</accession>
<protein>
    <submittedName>
        <fullName evidence="2">Uncharacterized protein</fullName>
    </submittedName>
</protein>
<feature type="transmembrane region" description="Helical" evidence="1">
    <location>
        <begin position="69"/>
        <end position="89"/>
    </location>
</feature>
<keyword evidence="1" id="KW-0472">Membrane</keyword>
<feature type="transmembrane region" description="Helical" evidence="1">
    <location>
        <begin position="41"/>
        <end position="57"/>
    </location>
</feature>
<sequence length="111" mass="12049">MPRTSANGFKALVLVAFLAAIVGGVWLGLFSCGTYAWHKQAMLWMLLAFAVAILLWPRGRSPAIGRKSILSLAILGAFYFARALAAPFYPAPPDFGDYFRLVWLALATGPC</sequence>